<sequence>MRRWLHSHYLLFLLLISFVSGAIIFINGFSYYTSSFEKRPLQREHEALKPSGKVGHGLGIIGTSMIIIGVASYSSRKRLKMLSTAGNIKDWLNIHIFLCLTGPILILFHTTFKFSGIAGASLWSMLSVVLSGITGRYIYIQIPKGLKGNELTAIELEEMRREIQGKIIKEFKELNSDILNAIDKIITFKKPTKESTLSVILSLLVDDLIGRRKKFSRLKKLLKSYGLKHKDLKNLVKLEEQRYLIMRRIILLDTLRQIFKYWHVIHLPFTIIMFILLTVHVLVAFILGYLWIF</sequence>
<dbReference type="EMBL" id="CZVW01000005">
    <property type="protein sequence ID" value="CUS98982.1"/>
    <property type="molecule type" value="Genomic_DNA"/>
</dbReference>
<feature type="transmembrane region" description="Helical" evidence="1">
    <location>
        <begin position="118"/>
        <end position="139"/>
    </location>
</feature>
<keyword evidence="1" id="KW-0812">Transmembrane</keyword>
<keyword evidence="3" id="KW-1185">Reference proteome</keyword>
<protein>
    <submittedName>
        <fullName evidence="2">Uncharacterized protein</fullName>
    </submittedName>
</protein>
<feature type="transmembrane region" description="Helical" evidence="1">
    <location>
        <begin position="94"/>
        <end position="112"/>
    </location>
</feature>
<feature type="transmembrane region" description="Helical" evidence="1">
    <location>
        <begin position="54"/>
        <end position="73"/>
    </location>
</feature>
<reference evidence="3" key="1">
    <citation type="submission" date="2015-11" db="EMBL/GenBank/DDBJ databases">
        <authorList>
            <person name="Varghese N."/>
        </authorList>
    </citation>
    <scope>NUCLEOTIDE SEQUENCE [LARGE SCALE GENOMIC DNA]</scope>
    <source>
        <strain evidence="3">JGI-23</strain>
    </source>
</reference>
<name>A0A0P1MSW9_9BACT</name>
<feature type="transmembrane region" description="Helical" evidence="1">
    <location>
        <begin position="12"/>
        <end position="34"/>
    </location>
</feature>
<keyword evidence="1" id="KW-1133">Transmembrane helix</keyword>
<organism evidence="2 3">
    <name type="scientific">Candidatus Chryseopegocella kryptomonas</name>
    <dbReference type="NCBI Taxonomy" id="1633643"/>
    <lineage>
        <taxon>Bacteria</taxon>
        <taxon>Pseudomonadati</taxon>
        <taxon>Candidatus Kryptoniota</taxon>
        <taxon>Candidatus Chryseopegocella</taxon>
    </lineage>
</organism>
<accession>A0A0P1MSW9</accession>
<dbReference type="AlphaFoldDB" id="A0A0P1MSW9"/>
<keyword evidence="1" id="KW-0472">Membrane</keyword>
<dbReference type="OrthoDB" id="1428553at2"/>
<evidence type="ECO:0000256" key="1">
    <source>
        <dbReference type="SAM" id="Phobius"/>
    </source>
</evidence>
<evidence type="ECO:0000313" key="3">
    <source>
        <dbReference type="Proteomes" id="UP000199197"/>
    </source>
</evidence>
<evidence type="ECO:0000313" key="2">
    <source>
        <dbReference type="EMBL" id="CUS98982.1"/>
    </source>
</evidence>
<feature type="transmembrane region" description="Helical" evidence="1">
    <location>
        <begin position="264"/>
        <end position="292"/>
    </location>
</feature>
<proteinExistence type="predicted"/>
<gene>
    <name evidence="2" type="ORF">JGI23_00579</name>
</gene>
<dbReference type="Proteomes" id="UP000199197">
    <property type="component" value="Unassembled WGS sequence"/>
</dbReference>